<evidence type="ECO:0000259" key="1">
    <source>
        <dbReference type="Pfam" id="PF01411"/>
    </source>
</evidence>
<dbReference type="InterPro" id="IPR018162">
    <property type="entry name" value="Ala-tRNA-ligase_IIc_anticod-bd"/>
</dbReference>
<dbReference type="InterPro" id="IPR018164">
    <property type="entry name" value="Ala-tRNA-synth_IIc_N"/>
</dbReference>
<reference evidence="2" key="1">
    <citation type="journal article" date="2014" name="Front. Microbiol.">
        <title>High frequency of phylogenetically diverse reductive dehalogenase-homologous genes in deep subseafloor sedimentary metagenomes.</title>
        <authorList>
            <person name="Kawai M."/>
            <person name="Futagami T."/>
            <person name="Toyoda A."/>
            <person name="Takaki Y."/>
            <person name="Nishi S."/>
            <person name="Hori S."/>
            <person name="Arai W."/>
            <person name="Tsubouchi T."/>
            <person name="Morono Y."/>
            <person name="Uchiyama I."/>
            <person name="Ito T."/>
            <person name="Fujiyama A."/>
            <person name="Inagaki F."/>
            <person name="Takami H."/>
        </authorList>
    </citation>
    <scope>NUCLEOTIDE SEQUENCE</scope>
    <source>
        <strain evidence="2">Expedition CK06-06</strain>
    </source>
</reference>
<dbReference type="AlphaFoldDB" id="X1H952"/>
<feature type="domain" description="Alanyl-tRNA synthetase class IIc N-terminal" evidence="1">
    <location>
        <begin position="8"/>
        <end position="78"/>
    </location>
</feature>
<dbReference type="EMBL" id="BARU01020562">
    <property type="protein sequence ID" value="GAH50379.1"/>
    <property type="molecule type" value="Genomic_DNA"/>
</dbReference>
<comment type="caution">
    <text evidence="2">The sequence shown here is derived from an EMBL/GenBank/DDBJ whole genome shotgun (WGS) entry which is preliminary data.</text>
</comment>
<proteinExistence type="predicted"/>
<organism evidence="2">
    <name type="scientific">marine sediment metagenome</name>
    <dbReference type="NCBI Taxonomy" id="412755"/>
    <lineage>
        <taxon>unclassified sequences</taxon>
        <taxon>metagenomes</taxon>
        <taxon>ecological metagenomes</taxon>
    </lineage>
</organism>
<accession>X1H952</accession>
<dbReference type="Pfam" id="PF01411">
    <property type="entry name" value="tRNA-synt_2c"/>
    <property type="match status" value="1"/>
</dbReference>
<dbReference type="GO" id="GO:0004813">
    <property type="term" value="F:alanine-tRNA ligase activity"/>
    <property type="evidence" value="ECO:0007669"/>
    <property type="project" value="InterPro"/>
</dbReference>
<feature type="non-terminal residue" evidence="2">
    <location>
        <position position="1"/>
    </location>
</feature>
<evidence type="ECO:0000313" key="2">
    <source>
        <dbReference type="EMBL" id="GAH50379.1"/>
    </source>
</evidence>
<gene>
    <name evidence="2" type="ORF">S03H2_33749</name>
</gene>
<dbReference type="GO" id="GO:0006419">
    <property type="term" value="P:alanyl-tRNA aminoacylation"/>
    <property type="evidence" value="ECO:0007669"/>
    <property type="project" value="InterPro"/>
</dbReference>
<protein>
    <recommendedName>
        <fullName evidence="1">Alanyl-tRNA synthetase class IIc N-terminal domain-containing protein</fullName>
    </recommendedName>
</protein>
<sequence>FIEKYNWDINIADVCKWHAEELKELFPEVSEHLDEIREILNVEKDKYYKTKRKASKILEKLLSEGDISTATLIEIYDSCCKGQSHYAILNLLGFSNFNSSSF</sequence>
<name>X1H952_9ZZZZ</name>
<dbReference type="GO" id="GO:0005524">
    <property type="term" value="F:ATP binding"/>
    <property type="evidence" value="ECO:0007669"/>
    <property type="project" value="InterPro"/>
</dbReference>
<dbReference type="GO" id="GO:0005737">
    <property type="term" value="C:cytoplasm"/>
    <property type="evidence" value="ECO:0007669"/>
    <property type="project" value="InterPro"/>
</dbReference>
<dbReference type="SUPFAM" id="SSF101353">
    <property type="entry name" value="Putative anticodon-binding domain of alanyl-tRNA synthetase (AlaRS)"/>
    <property type="match status" value="1"/>
</dbReference>